<keyword evidence="6 12" id="KW-0028">Amino-acid biosynthesis</keyword>
<dbReference type="Gene3D" id="3.40.50.1100">
    <property type="match status" value="2"/>
</dbReference>
<accession>A0AAE3QK91</accession>
<gene>
    <name evidence="12 14" type="primary">ilvA</name>
    <name evidence="14" type="ORF">QNI16_06650</name>
</gene>
<dbReference type="AlphaFoldDB" id="A0AAE3QK91"/>
<evidence type="ECO:0000256" key="9">
    <source>
        <dbReference type="ARBA" id="ARBA00023239"/>
    </source>
</evidence>
<keyword evidence="9 12" id="KW-0456">Lyase</keyword>
<protein>
    <recommendedName>
        <fullName evidence="12">L-threonine dehydratase</fullName>
        <ecNumber evidence="12">4.3.1.19</ecNumber>
    </recommendedName>
    <alternativeName>
        <fullName evidence="12">Threonine deaminase</fullName>
    </alternativeName>
</protein>
<dbReference type="GO" id="GO:0006567">
    <property type="term" value="P:L-threonine catabolic process"/>
    <property type="evidence" value="ECO:0007669"/>
    <property type="project" value="TreeGrafter"/>
</dbReference>
<dbReference type="NCBIfam" id="NF006390">
    <property type="entry name" value="PRK08639.1"/>
    <property type="match status" value="1"/>
</dbReference>
<comment type="similarity">
    <text evidence="4 12">Belongs to the serine/threonine dehydratase family.</text>
</comment>
<dbReference type="EMBL" id="JASJOS010000003">
    <property type="protein sequence ID" value="MDJ1480156.1"/>
    <property type="molecule type" value="Genomic_DNA"/>
</dbReference>
<comment type="pathway">
    <text evidence="3 12">Amino-acid biosynthesis; L-isoleucine biosynthesis; 2-oxobutanoate from L-threonine: step 1/1.</text>
</comment>
<dbReference type="GO" id="GO:0009097">
    <property type="term" value="P:isoleucine biosynthetic process"/>
    <property type="evidence" value="ECO:0007669"/>
    <property type="project" value="UniProtKB-UniRule"/>
</dbReference>
<evidence type="ECO:0000256" key="5">
    <source>
        <dbReference type="ARBA" id="ARBA00011881"/>
    </source>
</evidence>
<dbReference type="InterPro" id="IPR036052">
    <property type="entry name" value="TrpB-like_PALP_sf"/>
</dbReference>
<evidence type="ECO:0000256" key="8">
    <source>
        <dbReference type="ARBA" id="ARBA00022898"/>
    </source>
</evidence>
<organism evidence="14 15">
    <name type="scientific">Xanthocytophaga flava</name>
    <dbReference type="NCBI Taxonomy" id="3048013"/>
    <lineage>
        <taxon>Bacteria</taxon>
        <taxon>Pseudomonadati</taxon>
        <taxon>Bacteroidota</taxon>
        <taxon>Cytophagia</taxon>
        <taxon>Cytophagales</taxon>
        <taxon>Rhodocytophagaceae</taxon>
        <taxon>Xanthocytophaga</taxon>
    </lineage>
</organism>
<sequence length="418" mass="46672">MIAPPTDALTIDVEKAYSVLKDVVVRTPLQYDARLSKKYGAEIYFKREDLQAVRSYKIRGAYYNIYNLTEEQRAKGVVCASAGNHAQGFASACSQMKIKGIVFMPQVTPRQKIERVRQFGEDWVRIELVGNTYDEAAHAASLYCTEREMTYVHAFDNLNTIAGQGTVAYEILEEMPDVDMVICPVGGGGLVAGVSYYMKSKQPSIQVVGVDPQGAPKMVEALKAGYPKVLDKIDNFMDGVAVKKAGNLTFEFVRRYVDKVIASPEGKTCTVMIELYQNEGLITEPAGAVSVAALEQLQEDIAGKKVVCIISGGNNDIARYAEVIDRSMIYEGLKHYFIVEFPQKPGQLLRFLQQVLGPTDDIVRFEYLKSTNREYGPALVGIELTNKDDLTALLQRMQDLNITYKNVMQDDVLRKYLM</sequence>
<dbReference type="InterPro" id="IPR000634">
    <property type="entry name" value="Ser/Thr_deHydtase_PyrdxlP-BS"/>
</dbReference>
<dbReference type="GO" id="GO:0004794">
    <property type="term" value="F:threonine deaminase activity"/>
    <property type="evidence" value="ECO:0007669"/>
    <property type="project" value="UniProtKB-UniRule"/>
</dbReference>
<evidence type="ECO:0000256" key="4">
    <source>
        <dbReference type="ARBA" id="ARBA00010869"/>
    </source>
</evidence>
<dbReference type="Proteomes" id="UP001241110">
    <property type="component" value="Unassembled WGS sequence"/>
</dbReference>
<evidence type="ECO:0000259" key="13">
    <source>
        <dbReference type="PROSITE" id="PS51672"/>
    </source>
</evidence>
<dbReference type="SUPFAM" id="SSF55021">
    <property type="entry name" value="ACT-like"/>
    <property type="match status" value="1"/>
</dbReference>
<reference evidence="14" key="1">
    <citation type="submission" date="2023-05" db="EMBL/GenBank/DDBJ databases">
        <authorList>
            <person name="Zhang X."/>
        </authorList>
    </citation>
    <scope>NUCLEOTIDE SEQUENCE</scope>
    <source>
        <strain evidence="14">YF14B1</strain>
    </source>
</reference>
<evidence type="ECO:0000256" key="11">
    <source>
        <dbReference type="ARBA" id="ARBA00025527"/>
    </source>
</evidence>
<keyword evidence="10 12" id="KW-0100">Branched-chain amino acid biosynthesis</keyword>
<keyword evidence="7 12" id="KW-0412">Isoleucine biosynthesis</keyword>
<evidence type="ECO:0000256" key="12">
    <source>
        <dbReference type="RuleBase" id="RU362012"/>
    </source>
</evidence>
<dbReference type="PANTHER" id="PTHR48078:SF11">
    <property type="entry name" value="THREONINE DEHYDRATASE, MITOCHONDRIAL"/>
    <property type="match status" value="1"/>
</dbReference>
<evidence type="ECO:0000256" key="6">
    <source>
        <dbReference type="ARBA" id="ARBA00022605"/>
    </source>
</evidence>
<feature type="domain" description="ACT-like" evidence="13">
    <location>
        <begin position="335"/>
        <end position="409"/>
    </location>
</feature>
<dbReference type="InterPro" id="IPR011820">
    <property type="entry name" value="IlvA"/>
</dbReference>
<dbReference type="SUPFAM" id="SSF53686">
    <property type="entry name" value="Tryptophan synthase beta subunit-like PLP-dependent enzymes"/>
    <property type="match status" value="1"/>
</dbReference>
<dbReference type="PROSITE" id="PS00165">
    <property type="entry name" value="DEHYDRATASE_SER_THR"/>
    <property type="match status" value="1"/>
</dbReference>
<evidence type="ECO:0000256" key="1">
    <source>
        <dbReference type="ARBA" id="ARBA00001274"/>
    </source>
</evidence>
<evidence type="ECO:0000256" key="2">
    <source>
        <dbReference type="ARBA" id="ARBA00001933"/>
    </source>
</evidence>
<evidence type="ECO:0000256" key="3">
    <source>
        <dbReference type="ARBA" id="ARBA00004810"/>
    </source>
</evidence>
<dbReference type="PROSITE" id="PS51672">
    <property type="entry name" value="ACT_LIKE"/>
    <property type="match status" value="1"/>
</dbReference>
<dbReference type="InterPro" id="IPR001721">
    <property type="entry name" value="TD_ACT-like"/>
</dbReference>
<comment type="cofactor">
    <cofactor evidence="2 12">
        <name>pyridoxal 5'-phosphate</name>
        <dbReference type="ChEBI" id="CHEBI:597326"/>
    </cofactor>
</comment>
<dbReference type="InterPro" id="IPR050147">
    <property type="entry name" value="Ser/Thr_Dehydratase"/>
</dbReference>
<dbReference type="GO" id="GO:0006565">
    <property type="term" value="P:L-serine catabolic process"/>
    <property type="evidence" value="ECO:0007669"/>
    <property type="project" value="TreeGrafter"/>
</dbReference>
<comment type="subunit">
    <text evidence="5 12">Homotetramer.</text>
</comment>
<dbReference type="Pfam" id="PF00585">
    <property type="entry name" value="Thr_dehydrat_C"/>
    <property type="match status" value="1"/>
</dbReference>
<dbReference type="InterPro" id="IPR001926">
    <property type="entry name" value="TrpB-like_PALP"/>
</dbReference>
<dbReference type="EC" id="4.3.1.19" evidence="12"/>
<dbReference type="NCBIfam" id="TIGR02079">
    <property type="entry name" value="THD1"/>
    <property type="match status" value="1"/>
</dbReference>
<keyword evidence="8 12" id="KW-0663">Pyridoxal phosphate</keyword>
<dbReference type="GO" id="GO:0003941">
    <property type="term" value="F:L-serine ammonia-lyase activity"/>
    <property type="evidence" value="ECO:0007669"/>
    <property type="project" value="TreeGrafter"/>
</dbReference>
<comment type="catalytic activity">
    <reaction evidence="1 12">
        <text>L-threonine = 2-oxobutanoate + NH4(+)</text>
        <dbReference type="Rhea" id="RHEA:22108"/>
        <dbReference type="ChEBI" id="CHEBI:16763"/>
        <dbReference type="ChEBI" id="CHEBI:28938"/>
        <dbReference type="ChEBI" id="CHEBI:57926"/>
        <dbReference type="EC" id="4.3.1.19"/>
    </reaction>
</comment>
<dbReference type="FunFam" id="3.40.50.1100:FF:000007">
    <property type="entry name" value="L-threonine dehydratase catabolic TdcB"/>
    <property type="match status" value="1"/>
</dbReference>
<dbReference type="Pfam" id="PF00291">
    <property type="entry name" value="PALP"/>
    <property type="match status" value="1"/>
</dbReference>
<name>A0AAE3QK91_9BACT</name>
<dbReference type="PANTHER" id="PTHR48078">
    <property type="entry name" value="THREONINE DEHYDRATASE, MITOCHONDRIAL-RELATED"/>
    <property type="match status" value="1"/>
</dbReference>
<proteinExistence type="inferred from homology"/>
<dbReference type="CDD" id="cd01562">
    <property type="entry name" value="Thr-dehyd"/>
    <property type="match status" value="1"/>
</dbReference>
<dbReference type="RefSeq" id="WP_313976731.1">
    <property type="nucleotide sequence ID" value="NZ_JASJOS010000003.1"/>
</dbReference>
<comment type="function">
    <text evidence="11 12">Catalyzes the anaerobic formation of alpha-ketobutyrate and ammonia from threonine in a two-step reaction. The first step involved a dehydration of threonine and a production of enamine intermediates (aminocrotonate), which tautomerizes to its imine form (iminobutyrate). Both intermediates are unstable and short-lived. The second step is the nonenzymatic hydrolysis of the enamine/imine intermediates to form 2-ketobutyrate and free ammonia. In the low water environment of the cell, the second step is accelerated by RidA.</text>
</comment>
<comment type="caution">
    <text evidence="14">The sequence shown here is derived from an EMBL/GenBank/DDBJ whole genome shotgun (WGS) entry which is preliminary data.</text>
</comment>
<evidence type="ECO:0000256" key="7">
    <source>
        <dbReference type="ARBA" id="ARBA00022624"/>
    </source>
</evidence>
<evidence type="ECO:0000313" key="14">
    <source>
        <dbReference type="EMBL" id="MDJ1480156.1"/>
    </source>
</evidence>
<evidence type="ECO:0000313" key="15">
    <source>
        <dbReference type="Proteomes" id="UP001241110"/>
    </source>
</evidence>
<dbReference type="GO" id="GO:0030170">
    <property type="term" value="F:pyridoxal phosphate binding"/>
    <property type="evidence" value="ECO:0007669"/>
    <property type="project" value="InterPro"/>
</dbReference>
<dbReference type="InterPro" id="IPR045865">
    <property type="entry name" value="ACT-like_dom_sf"/>
</dbReference>
<evidence type="ECO:0000256" key="10">
    <source>
        <dbReference type="ARBA" id="ARBA00023304"/>
    </source>
</evidence>